<comment type="function">
    <text evidence="7 8">Involved in unsaturated fatty acids biosynthesis. Catalyzes the dehydration of short chain beta-hydroxyacyl-ACPs and long chain saturated and unsaturated beta-hydroxyacyl-ACPs.</text>
</comment>
<protein>
    <recommendedName>
        <fullName evidence="8">3-hydroxyacyl-[acyl-carrier-protein] dehydratase FabZ</fullName>
        <ecNumber evidence="8">4.2.1.59</ecNumber>
    </recommendedName>
    <alternativeName>
        <fullName evidence="8">(3R)-hydroxymyristoyl-[acyl-carrier-protein] dehydratase</fullName>
        <shortName evidence="8">(3R)-hydroxymyristoyl-ACP dehydrase</shortName>
    </alternativeName>
    <alternativeName>
        <fullName evidence="8">Beta-hydroxyacyl-ACP dehydratase</fullName>
    </alternativeName>
</protein>
<dbReference type="GO" id="GO:0006633">
    <property type="term" value="P:fatty acid biosynthetic process"/>
    <property type="evidence" value="ECO:0007669"/>
    <property type="project" value="UniProtKB-UniRule"/>
</dbReference>
<evidence type="ECO:0000256" key="1">
    <source>
        <dbReference type="ARBA" id="ARBA00004496"/>
    </source>
</evidence>
<keyword evidence="4 8" id="KW-0441">Lipid A biosynthesis</keyword>
<feature type="active site" evidence="8">
    <location>
        <position position="54"/>
    </location>
</feature>
<dbReference type="InterPro" id="IPR029069">
    <property type="entry name" value="HotDog_dom_sf"/>
</dbReference>
<dbReference type="InterPro" id="IPR013114">
    <property type="entry name" value="FabA_FabZ"/>
</dbReference>
<dbReference type="OrthoDB" id="9772788at2"/>
<dbReference type="EMBL" id="CP003382">
    <property type="protein sequence ID" value="AFZ67282.1"/>
    <property type="molecule type" value="Genomic_DNA"/>
</dbReference>
<evidence type="ECO:0000256" key="2">
    <source>
        <dbReference type="ARBA" id="ARBA00022490"/>
    </source>
</evidence>
<dbReference type="FunFam" id="3.10.129.10:FF:000001">
    <property type="entry name" value="3-hydroxyacyl-[acyl-carrier-protein] dehydratase FabZ"/>
    <property type="match status" value="1"/>
</dbReference>
<evidence type="ECO:0000256" key="6">
    <source>
        <dbReference type="ARBA" id="ARBA00023239"/>
    </source>
</evidence>
<dbReference type="KEGG" id="dpd:Deipe_1763"/>
<dbReference type="AlphaFoldDB" id="L0A277"/>
<sequence length="145" mass="15892">MTQTFDAPLDIQGVLTRLPHRFPFLLVDRVLSCGEGQVHAFKNVSINEPFFQGHFPGEPVMPGVLIIEALAQASMFGIDLEPGSIAYLVGIEGVRIKRKVVPGDQLHLHAKLDYLRRGLGKTTCRAEVDGQLVCEAQILFALAKA</sequence>
<evidence type="ECO:0000313" key="9">
    <source>
        <dbReference type="EMBL" id="AFZ67282.1"/>
    </source>
</evidence>
<evidence type="ECO:0000256" key="4">
    <source>
        <dbReference type="ARBA" id="ARBA00022556"/>
    </source>
</evidence>
<dbReference type="STRING" id="937777.Deipe_1763"/>
<organism evidence="9 10">
    <name type="scientific">Deinococcus peraridilitoris (strain DSM 19664 / LMG 22246 / CIP 109416 / KR-200)</name>
    <dbReference type="NCBI Taxonomy" id="937777"/>
    <lineage>
        <taxon>Bacteria</taxon>
        <taxon>Thermotogati</taxon>
        <taxon>Deinococcota</taxon>
        <taxon>Deinococci</taxon>
        <taxon>Deinococcales</taxon>
        <taxon>Deinococcaceae</taxon>
        <taxon>Deinococcus</taxon>
    </lineage>
</organism>
<evidence type="ECO:0000313" key="10">
    <source>
        <dbReference type="Proteomes" id="UP000010467"/>
    </source>
</evidence>
<dbReference type="SUPFAM" id="SSF54637">
    <property type="entry name" value="Thioesterase/thiol ester dehydrase-isomerase"/>
    <property type="match status" value="1"/>
</dbReference>
<keyword evidence="2 8" id="KW-0963">Cytoplasm</keyword>
<dbReference type="PANTHER" id="PTHR30272:SF1">
    <property type="entry name" value="3-HYDROXYACYL-[ACYL-CARRIER-PROTEIN] DEHYDRATASE"/>
    <property type="match status" value="1"/>
</dbReference>
<dbReference type="Proteomes" id="UP000010467">
    <property type="component" value="Chromosome"/>
</dbReference>
<evidence type="ECO:0000256" key="5">
    <source>
        <dbReference type="ARBA" id="ARBA00023098"/>
    </source>
</evidence>
<dbReference type="HOGENOM" id="CLU_078912_1_2_0"/>
<dbReference type="GO" id="GO:0009245">
    <property type="term" value="P:lipid A biosynthetic process"/>
    <property type="evidence" value="ECO:0007669"/>
    <property type="project" value="UniProtKB-UniRule"/>
</dbReference>
<dbReference type="Pfam" id="PF07977">
    <property type="entry name" value="FabA"/>
    <property type="match status" value="1"/>
</dbReference>
<dbReference type="EC" id="4.2.1.59" evidence="8"/>
<dbReference type="eggNOG" id="COG0764">
    <property type="taxonomic scope" value="Bacteria"/>
</dbReference>
<comment type="similarity">
    <text evidence="8">Belongs to the thioester dehydratase family. FabZ subfamily.</text>
</comment>
<keyword evidence="5 8" id="KW-0443">Lipid metabolism</keyword>
<dbReference type="GO" id="GO:0005737">
    <property type="term" value="C:cytoplasm"/>
    <property type="evidence" value="ECO:0007669"/>
    <property type="project" value="UniProtKB-SubCell"/>
</dbReference>
<proteinExistence type="inferred from homology"/>
<evidence type="ECO:0000256" key="3">
    <source>
        <dbReference type="ARBA" id="ARBA00022516"/>
    </source>
</evidence>
<dbReference type="CDD" id="cd01288">
    <property type="entry name" value="FabZ"/>
    <property type="match status" value="1"/>
</dbReference>
<name>L0A277_DEIPD</name>
<dbReference type="Gene3D" id="3.10.129.10">
    <property type="entry name" value="Hotdog Thioesterase"/>
    <property type="match status" value="1"/>
</dbReference>
<comment type="subcellular location">
    <subcellularLocation>
        <location evidence="1 8">Cytoplasm</location>
    </subcellularLocation>
</comment>
<accession>L0A277</accession>
<dbReference type="PANTHER" id="PTHR30272">
    <property type="entry name" value="3-HYDROXYACYL-[ACYL-CARRIER-PROTEIN] DEHYDRATASE"/>
    <property type="match status" value="1"/>
</dbReference>
<dbReference type="NCBIfam" id="NF000582">
    <property type="entry name" value="PRK00006.1"/>
    <property type="match status" value="1"/>
</dbReference>
<comment type="catalytic activity">
    <reaction evidence="8">
        <text>a (3R)-hydroxyacyl-[ACP] = a (2E)-enoyl-[ACP] + H2O</text>
        <dbReference type="Rhea" id="RHEA:13097"/>
        <dbReference type="Rhea" id="RHEA-COMP:9925"/>
        <dbReference type="Rhea" id="RHEA-COMP:9945"/>
        <dbReference type="ChEBI" id="CHEBI:15377"/>
        <dbReference type="ChEBI" id="CHEBI:78784"/>
        <dbReference type="ChEBI" id="CHEBI:78827"/>
        <dbReference type="EC" id="4.2.1.59"/>
    </reaction>
</comment>
<keyword evidence="3 8" id="KW-0444">Lipid biosynthesis</keyword>
<dbReference type="NCBIfam" id="TIGR01750">
    <property type="entry name" value="fabZ"/>
    <property type="match status" value="1"/>
</dbReference>
<gene>
    <name evidence="8" type="primary">fabZ</name>
    <name evidence="9" type="ordered locus">Deipe_1763</name>
</gene>
<dbReference type="InterPro" id="IPR010084">
    <property type="entry name" value="FabZ"/>
</dbReference>
<keyword evidence="10" id="KW-1185">Reference proteome</keyword>
<dbReference type="RefSeq" id="WP_015235587.1">
    <property type="nucleotide sequence ID" value="NC_019793.1"/>
</dbReference>
<reference evidence="10" key="1">
    <citation type="submission" date="2012-03" db="EMBL/GenBank/DDBJ databases">
        <title>Complete sequence of chromosome of Deinococcus peraridilitoris DSM 19664.</title>
        <authorList>
            <person name="Lucas S."/>
            <person name="Copeland A."/>
            <person name="Lapidus A."/>
            <person name="Glavina del Rio T."/>
            <person name="Dalin E."/>
            <person name="Tice H."/>
            <person name="Bruce D."/>
            <person name="Goodwin L."/>
            <person name="Pitluck S."/>
            <person name="Peters L."/>
            <person name="Mikhailova N."/>
            <person name="Lu M."/>
            <person name="Kyrpides N."/>
            <person name="Mavromatis K."/>
            <person name="Ivanova N."/>
            <person name="Brettin T."/>
            <person name="Detter J.C."/>
            <person name="Han C."/>
            <person name="Larimer F."/>
            <person name="Land M."/>
            <person name="Hauser L."/>
            <person name="Markowitz V."/>
            <person name="Cheng J.-F."/>
            <person name="Hugenholtz P."/>
            <person name="Woyke T."/>
            <person name="Wu D."/>
            <person name="Pukall R."/>
            <person name="Steenblock K."/>
            <person name="Brambilla E."/>
            <person name="Klenk H.-P."/>
            <person name="Eisen J.A."/>
        </authorList>
    </citation>
    <scope>NUCLEOTIDE SEQUENCE [LARGE SCALE GENOMIC DNA]</scope>
    <source>
        <strain evidence="10">DSM 19664 / LMG 22246 / CIP 109416 / KR-200</strain>
    </source>
</reference>
<dbReference type="PATRIC" id="fig|937777.3.peg.1765"/>
<keyword evidence="6 8" id="KW-0456">Lyase</keyword>
<dbReference type="HAMAP" id="MF_00406">
    <property type="entry name" value="FabZ"/>
    <property type="match status" value="1"/>
</dbReference>
<dbReference type="GO" id="GO:0019171">
    <property type="term" value="F:(3R)-hydroxyacyl-[acyl-carrier-protein] dehydratase activity"/>
    <property type="evidence" value="ECO:0007669"/>
    <property type="project" value="UniProtKB-EC"/>
</dbReference>
<evidence type="ECO:0000256" key="7">
    <source>
        <dbReference type="ARBA" id="ARBA00025049"/>
    </source>
</evidence>
<dbReference type="GO" id="GO:0016020">
    <property type="term" value="C:membrane"/>
    <property type="evidence" value="ECO:0007669"/>
    <property type="project" value="GOC"/>
</dbReference>
<evidence type="ECO:0000256" key="8">
    <source>
        <dbReference type="HAMAP-Rule" id="MF_00406"/>
    </source>
</evidence>